<dbReference type="OMA" id="VWQHDVI"/>
<sequence>MGSSLAVAGGPAAGPHEAHKLHILAHTARPLPSPHSPTRVTRAFGKLNFHKIAELLHSSDLAVRQKATKAASELLATAESRAECLAIPGVTGTLAGALVDGDLVVRQQAAQCMVHIAGSQKGCADLCDNGVVLKLVAMLTDDDGKIRTTAFEALAAASSQPRVREILIGGGWLVGLLVQRAGVESGERARHAVEILVQCAQHATQGDAAREQTLAAKGVPVAVKLLGSPDAALRETAARLVAQLGVSEGGKAACVAGGAMPPLVVALQDSSVRMRTAAASALMSLTVPLVGKEAFVAAGGLAHLPPLLDDKQGTLCLHTLQLIANLAELPAARAGLRGALPVLERIAAGSGSGIHKRFAAQAVQQVTFQHAG</sequence>
<dbReference type="STRING" id="105231.A0A1Y1HMD3"/>
<dbReference type="AlphaFoldDB" id="A0A1Y1HMD3"/>
<name>A0A1Y1HMD3_KLENI</name>
<protein>
    <submittedName>
        <fullName evidence="2">Uncharacterized protein</fullName>
    </submittedName>
</protein>
<gene>
    <name evidence="2" type="ORF">KFL_000380030</name>
</gene>
<dbReference type="InterPro" id="IPR016024">
    <property type="entry name" value="ARM-type_fold"/>
</dbReference>
<dbReference type="InterPro" id="IPR042856">
    <property type="entry name" value="RSP14"/>
</dbReference>
<proteinExistence type="predicted"/>
<evidence type="ECO:0000313" key="2">
    <source>
        <dbReference type="EMBL" id="GAQ79770.1"/>
    </source>
</evidence>
<evidence type="ECO:0000313" key="3">
    <source>
        <dbReference type="Proteomes" id="UP000054558"/>
    </source>
</evidence>
<dbReference type="PANTHER" id="PTHR15599">
    <property type="entry name" value="RTDR1"/>
    <property type="match status" value="1"/>
</dbReference>
<dbReference type="Gene3D" id="1.25.10.10">
    <property type="entry name" value="Leucine-rich Repeat Variant"/>
    <property type="match status" value="1"/>
</dbReference>
<dbReference type="PANTHER" id="PTHR15599:SF1">
    <property type="entry name" value="RADIAL SPOKE HEAD 14 HOMOLOG"/>
    <property type="match status" value="1"/>
</dbReference>
<dbReference type="SMART" id="SM00185">
    <property type="entry name" value="ARM"/>
    <property type="match status" value="4"/>
</dbReference>
<feature type="repeat" description="ARM" evidence="1">
    <location>
        <begin position="258"/>
        <end position="300"/>
    </location>
</feature>
<accession>A0A1Y1HMD3</accession>
<organism evidence="2 3">
    <name type="scientific">Klebsormidium nitens</name>
    <name type="common">Green alga</name>
    <name type="synonym">Ulothrix nitens</name>
    <dbReference type="NCBI Taxonomy" id="105231"/>
    <lineage>
        <taxon>Eukaryota</taxon>
        <taxon>Viridiplantae</taxon>
        <taxon>Streptophyta</taxon>
        <taxon>Klebsormidiophyceae</taxon>
        <taxon>Klebsormidiales</taxon>
        <taxon>Klebsormidiaceae</taxon>
        <taxon>Klebsormidium</taxon>
    </lineage>
</organism>
<keyword evidence="3" id="KW-1185">Reference proteome</keyword>
<dbReference type="SUPFAM" id="SSF48371">
    <property type="entry name" value="ARM repeat"/>
    <property type="match status" value="1"/>
</dbReference>
<dbReference type="InterPro" id="IPR000225">
    <property type="entry name" value="Armadillo"/>
</dbReference>
<dbReference type="PROSITE" id="PS50176">
    <property type="entry name" value="ARM_REPEAT"/>
    <property type="match status" value="1"/>
</dbReference>
<dbReference type="EMBL" id="DF236987">
    <property type="protein sequence ID" value="GAQ79770.1"/>
    <property type="molecule type" value="Genomic_DNA"/>
</dbReference>
<dbReference type="OrthoDB" id="409644at2759"/>
<dbReference type="InterPro" id="IPR011989">
    <property type="entry name" value="ARM-like"/>
</dbReference>
<evidence type="ECO:0000256" key="1">
    <source>
        <dbReference type="PROSITE-ProRule" id="PRU00259"/>
    </source>
</evidence>
<reference evidence="2 3" key="1">
    <citation type="journal article" date="2014" name="Nat. Commun.">
        <title>Klebsormidium flaccidum genome reveals primary factors for plant terrestrial adaptation.</title>
        <authorList>
            <person name="Hori K."/>
            <person name="Maruyama F."/>
            <person name="Fujisawa T."/>
            <person name="Togashi T."/>
            <person name="Yamamoto N."/>
            <person name="Seo M."/>
            <person name="Sato S."/>
            <person name="Yamada T."/>
            <person name="Mori H."/>
            <person name="Tajima N."/>
            <person name="Moriyama T."/>
            <person name="Ikeuchi M."/>
            <person name="Watanabe M."/>
            <person name="Wada H."/>
            <person name="Kobayashi K."/>
            <person name="Saito M."/>
            <person name="Masuda T."/>
            <person name="Sasaki-Sekimoto Y."/>
            <person name="Mashiguchi K."/>
            <person name="Awai K."/>
            <person name="Shimojima M."/>
            <person name="Masuda S."/>
            <person name="Iwai M."/>
            <person name="Nobusawa T."/>
            <person name="Narise T."/>
            <person name="Kondo S."/>
            <person name="Saito H."/>
            <person name="Sato R."/>
            <person name="Murakawa M."/>
            <person name="Ihara Y."/>
            <person name="Oshima-Yamada Y."/>
            <person name="Ohtaka K."/>
            <person name="Satoh M."/>
            <person name="Sonobe K."/>
            <person name="Ishii M."/>
            <person name="Ohtani R."/>
            <person name="Kanamori-Sato M."/>
            <person name="Honoki R."/>
            <person name="Miyazaki D."/>
            <person name="Mochizuki H."/>
            <person name="Umetsu J."/>
            <person name="Higashi K."/>
            <person name="Shibata D."/>
            <person name="Kamiya Y."/>
            <person name="Sato N."/>
            <person name="Nakamura Y."/>
            <person name="Tabata S."/>
            <person name="Ida S."/>
            <person name="Kurokawa K."/>
            <person name="Ohta H."/>
        </authorList>
    </citation>
    <scope>NUCLEOTIDE SEQUENCE [LARGE SCALE GENOMIC DNA]</scope>
    <source>
        <strain evidence="2 3">NIES-2285</strain>
    </source>
</reference>
<dbReference type="Proteomes" id="UP000054558">
    <property type="component" value="Unassembled WGS sequence"/>
</dbReference>